<protein>
    <recommendedName>
        <fullName evidence="12">Sugar fermentation stimulation protein homolog</fullName>
    </recommendedName>
</protein>
<dbReference type="InterPro" id="IPR029119">
    <property type="entry name" value="MutY_C"/>
</dbReference>
<name>A0ABV1BDV4_9FIRM</name>
<keyword evidence="4" id="KW-0004">4Fe-4S</keyword>
<evidence type="ECO:0000256" key="11">
    <source>
        <dbReference type="ARBA" id="ARBA00023295"/>
    </source>
</evidence>
<evidence type="ECO:0000256" key="7">
    <source>
        <dbReference type="ARBA" id="ARBA00022801"/>
    </source>
</evidence>
<dbReference type="Proteomes" id="UP001473063">
    <property type="component" value="Unassembled WGS sequence"/>
</dbReference>
<dbReference type="Gene3D" id="3.90.79.10">
    <property type="entry name" value="Nucleoside Triphosphate Pyrophosphohydrolase"/>
    <property type="match status" value="1"/>
</dbReference>
<accession>A0ABV1BDV4</accession>
<dbReference type="CDD" id="cd03431">
    <property type="entry name" value="NUDIX_DNA_Glycosylase_C-MutY"/>
    <property type="match status" value="1"/>
</dbReference>
<evidence type="ECO:0000256" key="4">
    <source>
        <dbReference type="ARBA" id="ARBA00022485"/>
    </source>
</evidence>
<comment type="similarity">
    <text evidence="3">Belongs to the Nth/MutY family.</text>
</comment>
<dbReference type="SUPFAM" id="SSF55811">
    <property type="entry name" value="Nudix"/>
    <property type="match status" value="1"/>
</dbReference>
<dbReference type="InterPro" id="IPR044298">
    <property type="entry name" value="MIG/MutY"/>
</dbReference>
<sequence>MRYKNTVRGIFKDRPNRFIAHVEIDGEIETVHVKNTGRCRELLVPGVEVILEKSDDPSRKTKYDLICVNKEGRLINMDSQAPNKAAEEWVAAGKFFTEKVTVQREKNYGNSRFDLYVESSARRAFIEVKGVTLEEKNIVRFPDAPTIRGVKHLEELIKAVSDGYEAYLLLVIQMKDVKYFAPNWGTHPEFGDTLRRAAKAGVHILAYDCAVKEDTMEICDPVPVDLERPEVSALLKWYDANKRSLPWRDQNNAYYTWVSEIMLQQTRVEAVKPYFQRFIQELPDVAALAAAPEDRLVKLWEGLGYYSRVRNMQKAAISVMEDYGGRIPEDFETLLSLKGIGRYTAGAISSIAYGKCVPAVDGNVLRVYARLTENREDIMKQSVRKSVEDSLKEIMPLDRPGDFNQALMELGAVVCVPNGKAKCEECPLKEFCLARKHGTVEELPVKAPKKARKIENRTVLVIQDGAATAIRRRPPEGLLAGLYEIPNVEGYLTRKAALKLVEDMGLEPLRIEKLPDAKHIFSHIEWRMHAYRIAVSSLEKAEHADFLFADKKETDRKYTIPSAFSAYTKYMKEENP</sequence>
<dbReference type="Pfam" id="PF03749">
    <property type="entry name" value="SfsA"/>
    <property type="match status" value="1"/>
</dbReference>
<dbReference type="InterPro" id="IPR015797">
    <property type="entry name" value="NUDIX_hydrolase-like_dom_sf"/>
</dbReference>
<comment type="catalytic activity">
    <reaction evidence="1">
        <text>Hydrolyzes free adenine bases from 7,8-dihydro-8-oxoguanine:adenine mismatched double-stranded DNA, leaving an apurinic site.</text>
        <dbReference type="EC" id="3.2.2.31"/>
    </reaction>
</comment>
<comment type="cofactor">
    <cofactor evidence="2">
        <name>[4Fe-4S] cluster</name>
        <dbReference type="ChEBI" id="CHEBI:49883"/>
    </cofactor>
</comment>
<evidence type="ECO:0000313" key="14">
    <source>
        <dbReference type="EMBL" id="MEQ2370817.1"/>
    </source>
</evidence>
<dbReference type="SMART" id="SM00478">
    <property type="entry name" value="ENDO3c"/>
    <property type="match status" value="1"/>
</dbReference>
<dbReference type="Pfam" id="PF00633">
    <property type="entry name" value="HHH"/>
    <property type="match status" value="1"/>
</dbReference>
<feature type="domain" description="HhH-GPD" evidence="13">
    <location>
        <begin position="262"/>
        <end position="413"/>
    </location>
</feature>
<evidence type="ECO:0000313" key="15">
    <source>
        <dbReference type="Proteomes" id="UP001473063"/>
    </source>
</evidence>
<evidence type="ECO:0000259" key="13">
    <source>
        <dbReference type="SMART" id="SM00478"/>
    </source>
</evidence>
<dbReference type="RefSeq" id="WP_349056587.1">
    <property type="nucleotide sequence ID" value="NZ_JBBMEJ010000007.1"/>
</dbReference>
<gene>
    <name evidence="14" type="primary">mutY</name>
    <name evidence="12" type="synonym">sfsA</name>
    <name evidence="14" type="ORF">WMO28_07655</name>
</gene>
<reference evidence="14 15" key="1">
    <citation type="submission" date="2024-03" db="EMBL/GenBank/DDBJ databases">
        <title>Human intestinal bacterial collection.</title>
        <authorList>
            <person name="Pauvert C."/>
            <person name="Hitch T.C.A."/>
            <person name="Clavel T."/>
        </authorList>
    </citation>
    <scope>NUCLEOTIDE SEQUENCE [LARGE SCALE GENOMIC DNA]</scope>
    <source>
        <strain evidence="14 15">CLA-JM-H16</strain>
    </source>
</reference>
<dbReference type="InterPro" id="IPR040452">
    <property type="entry name" value="SfsA_C"/>
</dbReference>
<keyword evidence="11 14" id="KW-0326">Glycosidase</keyword>
<evidence type="ECO:0000256" key="1">
    <source>
        <dbReference type="ARBA" id="ARBA00000843"/>
    </source>
</evidence>
<keyword evidence="8" id="KW-0408">Iron</keyword>
<evidence type="ECO:0000256" key="10">
    <source>
        <dbReference type="ARBA" id="ARBA00023204"/>
    </source>
</evidence>
<dbReference type="InterPro" id="IPR041465">
    <property type="entry name" value="SfsA_N"/>
</dbReference>
<keyword evidence="7 14" id="KW-0378">Hydrolase</keyword>
<keyword evidence="9" id="KW-0411">Iron-sulfur</keyword>
<dbReference type="PANTHER" id="PTHR42944:SF1">
    <property type="entry name" value="ADENINE DNA GLYCOSYLASE"/>
    <property type="match status" value="1"/>
</dbReference>
<keyword evidence="10" id="KW-0234">DNA repair</keyword>
<dbReference type="PANTHER" id="PTHR42944">
    <property type="entry name" value="ADENINE DNA GLYCOSYLASE"/>
    <property type="match status" value="1"/>
</dbReference>
<comment type="caution">
    <text evidence="14">The sequence shown here is derived from an EMBL/GenBank/DDBJ whole genome shotgun (WGS) entry which is preliminary data.</text>
</comment>
<keyword evidence="6" id="KW-0227">DNA damage</keyword>
<dbReference type="NCBIfam" id="TIGR01084">
    <property type="entry name" value="mutY"/>
    <property type="match status" value="1"/>
</dbReference>
<dbReference type="CDD" id="cd22359">
    <property type="entry name" value="SfsA-like_bacterial"/>
    <property type="match status" value="1"/>
</dbReference>
<dbReference type="EMBL" id="JBBMEJ010000007">
    <property type="protein sequence ID" value="MEQ2370817.1"/>
    <property type="molecule type" value="Genomic_DNA"/>
</dbReference>
<evidence type="ECO:0000256" key="9">
    <source>
        <dbReference type="ARBA" id="ARBA00023014"/>
    </source>
</evidence>
<evidence type="ECO:0000256" key="12">
    <source>
        <dbReference type="HAMAP-Rule" id="MF_00095"/>
    </source>
</evidence>
<evidence type="ECO:0000256" key="6">
    <source>
        <dbReference type="ARBA" id="ARBA00022763"/>
    </source>
</evidence>
<dbReference type="CDD" id="cd00056">
    <property type="entry name" value="ENDO3c"/>
    <property type="match status" value="1"/>
</dbReference>
<dbReference type="InterPro" id="IPR003265">
    <property type="entry name" value="HhH-GPD_domain"/>
</dbReference>
<dbReference type="InterPro" id="IPR011257">
    <property type="entry name" value="DNA_glycosylase"/>
</dbReference>
<keyword evidence="15" id="KW-1185">Reference proteome</keyword>
<dbReference type="InterPro" id="IPR005224">
    <property type="entry name" value="SfsA"/>
</dbReference>
<dbReference type="Pfam" id="PF14815">
    <property type="entry name" value="NUDIX_4"/>
    <property type="match status" value="1"/>
</dbReference>
<evidence type="ECO:0000256" key="3">
    <source>
        <dbReference type="ARBA" id="ARBA00008343"/>
    </source>
</evidence>
<dbReference type="InterPro" id="IPR000445">
    <property type="entry name" value="HhH_motif"/>
</dbReference>
<keyword evidence="5" id="KW-0479">Metal-binding</keyword>
<evidence type="ECO:0000256" key="5">
    <source>
        <dbReference type="ARBA" id="ARBA00022723"/>
    </source>
</evidence>
<dbReference type="InterPro" id="IPR005760">
    <property type="entry name" value="A/G_AdeGlyc_MutY"/>
</dbReference>
<dbReference type="Gene3D" id="1.10.340.30">
    <property type="entry name" value="Hypothetical protein, domain 2"/>
    <property type="match status" value="1"/>
</dbReference>
<evidence type="ECO:0000256" key="2">
    <source>
        <dbReference type="ARBA" id="ARBA00001966"/>
    </source>
</evidence>
<dbReference type="Pfam" id="PF00730">
    <property type="entry name" value="HhH-GPD"/>
    <property type="match status" value="1"/>
</dbReference>
<dbReference type="GO" id="GO:0000701">
    <property type="term" value="F:purine-specific mismatch base pair DNA N-glycosylase activity"/>
    <property type="evidence" value="ECO:0007669"/>
    <property type="project" value="UniProtKB-EC"/>
</dbReference>
<dbReference type="SUPFAM" id="SSF48150">
    <property type="entry name" value="DNA-glycosylase"/>
    <property type="match status" value="1"/>
</dbReference>
<dbReference type="HAMAP" id="MF_00095">
    <property type="entry name" value="SfsA"/>
    <property type="match status" value="1"/>
</dbReference>
<proteinExistence type="inferred from homology"/>
<dbReference type="Pfam" id="PF17746">
    <property type="entry name" value="SfsA_N"/>
    <property type="match status" value="1"/>
</dbReference>
<organism evidence="14 15">
    <name type="scientific">Blautia aquisgranensis</name>
    <dbReference type="NCBI Taxonomy" id="3133153"/>
    <lineage>
        <taxon>Bacteria</taxon>
        <taxon>Bacillati</taxon>
        <taxon>Bacillota</taxon>
        <taxon>Clostridia</taxon>
        <taxon>Lachnospirales</taxon>
        <taxon>Lachnospiraceae</taxon>
        <taxon>Blautia</taxon>
    </lineage>
</organism>
<dbReference type="Gene3D" id="3.40.1350.60">
    <property type="match status" value="1"/>
</dbReference>
<dbReference type="InterPro" id="IPR023170">
    <property type="entry name" value="HhH_base_excis_C"/>
</dbReference>
<dbReference type="NCBIfam" id="TIGR00230">
    <property type="entry name" value="sfsA"/>
    <property type="match status" value="1"/>
</dbReference>
<evidence type="ECO:0000256" key="8">
    <source>
        <dbReference type="ARBA" id="ARBA00023004"/>
    </source>
</evidence>
<comment type="similarity">
    <text evidence="12">Belongs to the SfsA family.</text>
</comment>
<dbReference type="Gene3D" id="1.10.1670.10">
    <property type="entry name" value="Helix-hairpin-Helix base-excision DNA repair enzymes (C-terminal)"/>
    <property type="match status" value="1"/>
</dbReference>
<dbReference type="Gene3D" id="2.40.50.580">
    <property type="match status" value="1"/>
</dbReference>